<dbReference type="RefSeq" id="WP_120141765.1">
    <property type="nucleotide sequence ID" value="NZ_CP031933.2"/>
</dbReference>
<proteinExistence type="predicted"/>
<sequence length="69" mass="8140">MKIRTFLPEFTWIKTKDGITGTIVEVYDDGKKPNYLVEYYPHSQCDNDDSFAANNEDIIEYKLPEYLDK</sequence>
<dbReference type="EMBL" id="CP031933">
    <property type="protein sequence ID" value="AYE37492.1"/>
    <property type="molecule type" value="Genomic_DNA"/>
</dbReference>
<evidence type="ECO:0000313" key="2">
    <source>
        <dbReference type="Proteomes" id="UP000267208"/>
    </source>
</evidence>
<dbReference type="OrthoDB" id="2325346at2"/>
<accession>A0A386PQG3</accession>
<name>A0A386PQG3_9LACO</name>
<evidence type="ECO:0000313" key="1">
    <source>
        <dbReference type="EMBL" id="AYE37492.1"/>
    </source>
</evidence>
<protein>
    <recommendedName>
        <fullName evidence="3">DUF4926 domain-containing protein</fullName>
    </recommendedName>
</protein>
<evidence type="ECO:0008006" key="3">
    <source>
        <dbReference type="Google" id="ProtNLM"/>
    </source>
</evidence>
<dbReference type="Proteomes" id="UP000267208">
    <property type="component" value="Chromosome"/>
</dbReference>
<reference evidence="2" key="1">
    <citation type="submission" date="2018-08" db="EMBL/GenBank/DDBJ databases">
        <title>Genome of Lactobacillus sp. HBUAS52074.</title>
        <authorList>
            <person name="Guo Z."/>
            <person name="Zhang Z.D."/>
        </authorList>
    </citation>
    <scope>NUCLEOTIDE SEQUENCE [LARGE SCALE GENOMIC DNA]</scope>
    <source>
        <strain evidence="2">HBUAS52074</strain>
    </source>
</reference>
<dbReference type="AlphaFoldDB" id="A0A386PQG3"/>
<gene>
    <name evidence="1" type="ORF">D1B17_01970</name>
</gene>
<organism evidence="1 2">
    <name type="scientific">Companilactobacillus zhachilii</name>
    <dbReference type="NCBI Taxonomy" id="2304606"/>
    <lineage>
        <taxon>Bacteria</taxon>
        <taxon>Bacillati</taxon>
        <taxon>Bacillota</taxon>
        <taxon>Bacilli</taxon>
        <taxon>Lactobacillales</taxon>
        <taxon>Lactobacillaceae</taxon>
        <taxon>Companilactobacillus</taxon>
    </lineage>
</organism>
<keyword evidence="2" id="KW-1185">Reference proteome</keyword>
<dbReference type="KEGG" id="lzh:D1B17_01970"/>